<organism evidence="8 9">
    <name type="scientific">Actinomadura rubrobrunea</name>
    <dbReference type="NCBI Taxonomy" id="115335"/>
    <lineage>
        <taxon>Bacteria</taxon>
        <taxon>Bacillati</taxon>
        <taxon>Actinomycetota</taxon>
        <taxon>Actinomycetes</taxon>
        <taxon>Streptosporangiales</taxon>
        <taxon>Thermomonosporaceae</taxon>
        <taxon>Actinomadura</taxon>
    </lineage>
</organism>
<evidence type="ECO:0000256" key="3">
    <source>
        <dbReference type="ARBA" id="ARBA00022777"/>
    </source>
</evidence>
<sequence length="548" mass="57066">MPDAAPLEPGDPRALGRYEVVGRLGAGGQGSVFLGRTPEGEHVAIKLLHASMANDPSARARFTREVTAAQRVEPFCTARVLEADVHGDQPYVVSEYIDGPSLHDVVVHNGPRGPEELERLAIGTATALAAIHEAGIVHRDFKPNNVMLAPDGPRVVDFGIARSVNSQESAVTATGMVVGTPGYLAPEQLTGAPLTPAVDIFAWGATMVFAATGQSPFEADTLPVIINRILNDEPDLSALPAGPLRDLVGQCLSKDAGLRPPAAQLLLNLLGHVGAAPTGATAGGQALLDQGTRIAAQLPAPPPVPSAPARQPSPRQPITPPPMPMNAGPSTPPPQPITPPPMPMYQPAAGPAVPRPPGPPGPPTRPGFAPPPAQSSSSSAPVIIGVGCAVLAVLVILVVVVVALASGEEDRPLPLPTYTPPTPTSSSTFSAENGITGTYTGTGYQPGAPTGRTIFKTRFFLIRSAGNATYTYSDSETCRTMLSLLRGSSTDSKIVYRETPFGGTSKDDCAAGYLTFQPSPSGAYLRWEWRTTLSDTARAQAYGTVYRQ</sequence>
<evidence type="ECO:0000259" key="7">
    <source>
        <dbReference type="PROSITE" id="PS50011"/>
    </source>
</evidence>
<dbReference type="InterPro" id="IPR011009">
    <property type="entry name" value="Kinase-like_dom_sf"/>
</dbReference>
<proteinExistence type="predicted"/>
<comment type="caution">
    <text evidence="8">The sequence shown here is derived from an EMBL/GenBank/DDBJ whole genome shotgun (WGS) entry which is preliminary data.</text>
</comment>
<dbReference type="PANTHER" id="PTHR43289">
    <property type="entry name" value="MITOGEN-ACTIVATED PROTEIN KINASE KINASE KINASE 20-RELATED"/>
    <property type="match status" value="1"/>
</dbReference>
<dbReference type="AlphaFoldDB" id="A0A9W6Q2X0"/>
<keyword evidence="6" id="KW-0472">Membrane</keyword>
<evidence type="ECO:0000313" key="9">
    <source>
        <dbReference type="Proteomes" id="UP001165124"/>
    </source>
</evidence>
<accession>A0A9W6Q2X0</accession>
<dbReference type="PROSITE" id="PS50011">
    <property type="entry name" value="PROTEIN_KINASE_DOM"/>
    <property type="match status" value="1"/>
</dbReference>
<dbReference type="InterPro" id="IPR008271">
    <property type="entry name" value="Ser/Thr_kinase_AS"/>
</dbReference>
<evidence type="ECO:0000256" key="1">
    <source>
        <dbReference type="ARBA" id="ARBA00022679"/>
    </source>
</evidence>
<keyword evidence="3" id="KW-0418">Kinase</keyword>
<dbReference type="InterPro" id="IPR000719">
    <property type="entry name" value="Prot_kinase_dom"/>
</dbReference>
<dbReference type="PROSITE" id="PS00108">
    <property type="entry name" value="PROTEIN_KINASE_ST"/>
    <property type="match status" value="1"/>
</dbReference>
<feature type="compositionally biased region" description="Pro residues" evidence="5">
    <location>
        <begin position="314"/>
        <end position="344"/>
    </location>
</feature>
<keyword evidence="6" id="KW-1133">Transmembrane helix</keyword>
<dbReference type="EMBL" id="BSRZ01000021">
    <property type="protein sequence ID" value="GLW67242.1"/>
    <property type="molecule type" value="Genomic_DNA"/>
</dbReference>
<dbReference type="Proteomes" id="UP001165124">
    <property type="component" value="Unassembled WGS sequence"/>
</dbReference>
<dbReference type="PANTHER" id="PTHR43289:SF34">
    <property type="entry name" value="SERINE_THREONINE-PROTEIN KINASE YBDM-RELATED"/>
    <property type="match status" value="1"/>
</dbReference>
<reference evidence="8" key="1">
    <citation type="submission" date="2023-02" db="EMBL/GenBank/DDBJ databases">
        <title>Actinomadura rubrobrunea NBRC 14622.</title>
        <authorList>
            <person name="Ichikawa N."/>
            <person name="Sato H."/>
            <person name="Tonouchi N."/>
        </authorList>
    </citation>
    <scope>NUCLEOTIDE SEQUENCE</scope>
    <source>
        <strain evidence="8">NBRC 14622</strain>
    </source>
</reference>
<feature type="compositionally biased region" description="Pro residues" evidence="5">
    <location>
        <begin position="353"/>
        <end position="373"/>
    </location>
</feature>
<dbReference type="SUPFAM" id="SSF56112">
    <property type="entry name" value="Protein kinase-like (PK-like)"/>
    <property type="match status" value="1"/>
</dbReference>
<dbReference type="Gene3D" id="1.10.510.10">
    <property type="entry name" value="Transferase(Phosphotransferase) domain 1"/>
    <property type="match status" value="1"/>
</dbReference>
<keyword evidence="2" id="KW-0547">Nucleotide-binding</keyword>
<dbReference type="GO" id="GO:0005524">
    <property type="term" value="F:ATP binding"/>
    <property type="evidence" value="ECO:0007669"/>
    <property type="project" value="UniProtKB-KW"/>
</dbReference>
<evidence type="ECO:0000256" key="6">
    <source>
        <dbReference type="SAM" id="Phobius"/>
    </source>
</evidence>
<feature type="transmembrane region" description="Helical" evidence="6">
    <location>
        <begin position="382"/>
        <end position="405"/>
    </location>
</feature>
<evidence type="ECO:0000256" key="5">
    <source>
        <dbReference type="SAM" id="MobiDB-lite"/>
    </source>
</evidence>
<keyword evidence="9" id="KW-1185">Reference proteome</keyword>
<dbReference type="GO" id="GO:0004674">
    <property type="term" value="F:protein serine/threonine kinase activity"/>
    <property type="evidence" value="ECO:0007669"/>
    <property type="project" value="TreeGrafter"/>
</dbReference>
<feature type="domain" description="Protein kinase" evidence="7">
    <location>
        <begin position="18"/>
        <end position="275"/>
    </location>
</feature>
<keyword evidence="1" id="KW-0808">Transferase</keyword>
<dbReference type="Pfam" id="PF00069">
    <property type="entry name" value="Pkinase"/>
    <property type="match status" value="1"/>
</dbReference>
<gene>
    <name evidence="8" type="ORF">Arub01_54850</name>
</gene>
<evidence type="ECO:0000313" key="8">
    <source>
        <dbReference type="EMBL" id="GLW67242.1"/>
    </source>
</evidence>
<dbReference type="CDD" id="cd14014">
    <property type="entry name" value="STKc_PknB_like"/>
    <property type="match status" value="1"/>
</dbReference>
<evidence type="ECO:0000256" key="4">
    <source>
        <dbReference type="ARBA" id="ARBA00022840"/>
    </source>
</evidence>
<protein>
    <recommendedName>
        <fullName evidence="7">Protein kinase domain-containing protein</fullName>
    </recommendedName>
</protein>
<evidence type="ECO:0000256" key="2">
    <source>
        <dbReference type="ARBA" id="ARBA00022741"/>
    </source>
</evidence>
<feature type="compositionally biased region" description="Pro residues" evidence="5">
    <location>
        <begin position="413"/>
        <end position="423"/>
    </location>
</feature>
<dbReference type="RefSeq" id="WP_067917297.1">
    <property type="nucleotide sequence ID" value="NZ_BSRZ01000021.1"/>
</dbReference>
<feature type="region of interest" description="Disordered" evidence="5">
    <location>
        <begin position="410"/>
        <end position="443"/>
    </location>
</feature>
<name>A0A9W6Q2X0_9ACTN</name>
<keyword evidence="4" id="KW-0067">ATP-binding</keyword>
<keyword evidence="6" id="KW-0812">Transmembrane</keyword>
<feature type="region of interest" description="Disordered" evidence="5">
    <location>
        <begin position="296"/>
        <end position="379"/>
    </location>
</feature>
<dbReference type="Gene3D" id="3.30.200.20">
    <property type="entry name" value="Phosphorylase Kinase, domain 1"/>
    <property type="match status" value="1"/>
</dbReference>